<dbReference type="Gene3D" id="3.30.70.1230">
    <property type="entry name" value="Nucleotide cyclase"/>
    <property type="match status" value="1"/>
</dbReference>
<dbReference type="Proteomes" id="UP000199600">
    <property type="component" value="Unassembled WGS sequence"/>
</dbReference>
<feature type="domain" description="FHA" evidence="1">
    <location>
        <begin position="208"/>
        <end position="251"/>
    </location>
</feature>
<dbReference type="AlphaFoldDB" id="A0A1A8Y212"/>
<dbReference type="EMBL" id="FLQY01000399">
    <property type="protein sequence ID" value="SBT11179.1"/>
    <property type="molecule type" value="Genomic_DNA"/>
</dbReference>
<dbReference type="SMART" id="SM00240">
    <property type="entry name" value="FHA"/>
    <property type="match status" value="1"/>
</dbReference>
<dbReference type="InterPro" id="IPR029787">
    <property type="entry name" value="Nucleotide_cyclase"/>
</dbReference>
<dbReference type="RefSeq" id="WP_186412722.1">
    <property type="nucleotide sequence ID" value="NZ_FLQY01000399.1"/>
</dbReference>
<proteinExistence type="predicted"/>
<dbReference type="SUPFAM" id="SSF55073">
    <property type="entry name" value="Nucleotide cyclase"/>
    <property type="match status" value="1"/>
</dbReference>
<protein>
    <submittedName>
        <fullName evidence="2">Putative Forkhead-associated</fullName>
    </submittedName>
</protein>
<keyword evidence="3" id="KW-1185">Reference proteome</keyword>
<reference evidence="2 3" key="1">
    <citation type="submission" date="2016-06" db="EMBL/GenBank/DDBJ databases">
        <authorList>
            <person name="Kjaerup R.B."/>
            <person name="Dalgaard T.S."/>
            <person name="Juul-Madsen H.R."/>
        </authorList>
    </citation>
    <scope>NUCLEOTIDE SEQUENCE [LARGE SCALE GENOMIC DNA]</scope>
    <source>
        <strain evidence="2">2</strain>
    </source>
</reference>
<dbReference type="CDD" id="cd00060">
    <property type="entry name" value="FHA"/>
    <property type="match status" value="1"/>
</dbReference>
<dbReference type="Pfam" id="PF00498">
    <property type="entry name" value="FHA"/>
    <property type="match status" value="1"/>
</dbReference>
<accession>A0A1A8Y212</accession>
<dbReference type="SUPFAM" id="SSF49879">
    <property type="entry name" value="SMAD/FHA domain"/>
    <property type="match status" value="1"/>
</dbReference>
<evidence type="ECO:0000313" key="3">
    <source>
        <dbReference type="Proteomes" id="UP000199600"/>
    </source>
</evidence>
<dbReference type="PROSITE" id="PS50006">
    <property type="entry name" value="FHA_DOMAIN"/>
    <property type="match status" value="1"/>
</dbReference>
<name>A0A1A8Y212_9RHOO</name>
<dbReference type="InterPro" id="IPR008984">
    <property type="entry name" value="SMAD_FHA_dom_sf"/>
</dbReference>
<gene>
    <name evidence="2" type="ORF">PROAA_930006</name>
</gene>
<evidence type="ECO:0000313" key="2">
    <source>
        <dbReference type="EMBL" id="SBT11179.1"/>
    </source>
</evidence>
<sequence>MNKTRSKYLVHAVILRTGLASAEFDDAKAGHPLERRLNRLERIAATYRGRIDERTQNALVMTFDTADAALLGACEMQHRCAVLPQVAKQRLALRIGIHQGLIRQRSRDGDDNTREVAVRLAVSDDGIVASELVVKSLNPDLRKLTRPFEDTPVEIAAYKVDWRREIPSAAFGGESFWPANMTSHPAEPYLLLHHGLKTIEATQENPLVTVGRDPACDLVIVDVFISRNHCMIERQSKYIVLTDTSTNGTSVLPDTGEEFLVKNSFVVLKGKGLLFFGRPFKGERRGAVRFEVY</sequence>
<organism evidence="2 3">
    <name type="scientific">Candidatus Propionivibrio aalborgensis</name>
    <dbReference type="NCBI Taxonomy" id="1860101"/>
    <lineage>
        <taxon>Bacteria</taxon>
        <taxon>Pseudomonadati</taxon>
        <taxon>Pseudomonadota</taxon>
        <taxon>Betaproteobacteria</taxon>
        <taxon>Rhodocyclales</taxon>
        <taxon>Rhodocyclaceae</taxon>
        <taxon>Propionivibrio</taxon>
    </lineage>
</organism>
<dbReference type="Gene3D" id="2.60.200.20">
    <property type="match status" value="1"/>
</dbReference>
<dbReference type="InterPro" id="IPR000253">
    <property type="entry name" value="FHA_dom"/>
</dbReference>
<evidence type="ECO:0000259" key="1">
    <source>
        <dbReference type="PROSITE" id="PS50006"/>
    </source>
</evidence>